<sequence>MVSRPRVPLPVEYGNDTEFWVEYPSGLVDVSRTDRLPAEAKDDAKFQPPPLKATQLDIPVDGDRVVRVDKEKTALVVIDMQNFFLHPDLRTHETGLACVDPLMNIIPPLRSVGSKILWVNWGLTDHELKTLPPSLIRSFRKHNGGGFGSELPGNFGRLLMRDAYNSELYEPLQSEYLKGAKNGTDFWIHKNRMSGIWGYQTALDLFLKENGITTLLLAGVNTDQCVLGTLVDAYYRGYDCIVLEDGTATTSPEGAFENVIYNTGNSYGFVTDTKRVIGAVGL</sequence>
<comment type="similarity">
    <text evidence="1">Belongs to the isochorismatase family.</text>
</comment>
<dbReference type="InterPro" id="IPR000868">
    <property type="entry name" value="Isochorismatase-like_dom"/>
</dbReference>
<dbReference type="EMBL" id="JADNYJ010000022">
    <property type="protein sequence ID" value="KAF8905556.1"/>
    <property type="molecule type" value="Genomic_DNA"/>
</dbReference>
<dbReference type="CDD" id="cd00431">
    <property type="entry name" value="cysteine_hydrolases"/>
    <property type="match status" value="1"/>
</dbReference>
<keyword evidence="5" id="KW-1185">Reference proteome</keyword>
<dbReference type="InterPro" id="IPR050272">
    <property type="entry name" value="Isochorismatase-like_hydrls"/>
</dbReference>
<organism evidence="4 5">
    <name type="scientific">Gymnopilus junonius</name>
    <name type="common">Spectacular rustgill mushroom</name>
    <name type="synonym">Gymnopilus spectabilis subsp. junonius</name>
    <dbReference type="NCBI Taxonomy" id="109634"/>
    <lineage>
        <taxon>Eukaryota</taxon>
        <taxon>Fungi</taxon>
        <taxon>Dikarya</taxon>
        <taxon>Basidiomycota</taxon>
        <taxon>Agaricomycotina</taxon>
        <taxon>Agaricomycetes</taxon>
        <taxon>Agaricomycetidae</taxon>
        <taxon>Agaricales</taxon>
        <taxon>Agaricineae</taxon>
        <taxon>Hymenogastraceae</taxon>
        <taxon>Gymnopilus</taxon>
    </lineage>
</organism>
<comment type="caution">
    <text evidence="4">The sequence shown here is derived from an EMBL/GenBank/DDBJ whole genome shotgun (WGS) entry which is preliminary data.</text>
</comment>
<feature type="domain" description="Isochorismatase-like" evidence="3">
    <location>
        <begin position="73"/>
        <end position="272"/>
    </location>
</feature>
<dbReference type="AlphaFoldDB" id="A0A9P5NT71"/>
<gene>
    <name evidence="4" type="ORF">CPB84DRAFT_1676398</name>
</gene>
<dbReference type="Proteomes" id="UP000724874">
    <property type="component" value="Unassembled WGS sequence"/>
</dbReference>
<evidence type="ECO:0000313" key="5">
    <source>
        <dbReference type="Proteomes" id="UP000724874"/>
    </source>
</evidence>
<protein>
    <submittedName>
        <fullName evidence="4">Isochorismatase hydrolase</fullName>
    </submittedName>
</protein>
<name>A0A9P5NT71_GYMJU</name>
<keyword evidence="2 4" id="KW-0378">Hydrolase</keyword>
<accession>A0A9P5NT71</accession>
<dbReference type="Pfam" id="PF00857">
    <property type="entry name" value="Isochorismatase"/>
    <property type="match status" value="1"/>
</dbReference>
<evidence type="ECO:0000256" key="1">
    <source>
        <dbReference type="ARBA" id="ARBA00006336"/>
    </source>
</evidence>
<dbReference type="SUPFAM" id="SSF52499">
    <property type="entry name" value="Isochorismatase-like hydrolases"/>
    <property type="match status" value="1"/>
</dbReference>
<dbReference type="Gene3D" id="3.40.50.850">
    <property type="entry name" value="Isochorismatase-like"/>
    <property type="match status" value="1"/>
</dbReference>
<dbReference type="PANTHER" id="PTHR43540:SF9">
    <property type="entry name" value="FAMILY HYDROLASE, PUTATIVE (AFU_ORTHOLOGUE AFUA_2G08700)-RELATED"/>
    <property type="match status" value="1"/>
</dbReference>
<proteinExistence type="inferred from homology"/>
<dbReference type="OrthoDB" id="167809at2759"/>
<evidence type="ECO:0000256" key="2">
    <source>
        <dbReference type="ARBA" id="ARBA00022801"/>
    </source>
</evidence>
<dbReference type="GO" id="GO:0016787">
    <property type="term" value="F:hydrolase activity"/>
    <property type="evidence" value="ECO:0007669"/>
    <property type="project" value="UniProtKB-KW"/>
</dbReference>
<evidence type="ECO:0000259" key="3">
    <source>
        <dbReference type="Pfam" id="PF00857"/>
    </source>
</evidence>
<evidence type="ECO:0000313" key="4">
    <source>
        <dbReference type="EMBL" id="KAF8905556.1"/>
    </source>
</evidence>
<reference evidence="4" key="1">
    <citation type="submission" date="2020-11" db="EMBL/GenBank/DDBJ databases">
        <authorList>
            <consortium name="DOE Joint Genome Institute"/>
            <person name="Ahrendt S."/>
            <person name="Riley R."/>
            <person name="Andreopoulos W."/>
            <person name="LaButti K."/>
            <person name="Pangilinan J."/>
            <person name="Ruiz-duenas F.J."/>
            <person name="Barrasa J.M."/>
            <person name="Sanchez-Garcia M."/>
            <person name="Camarero S."/>
            <person name="Miyauchi S."/>
            <person name="Serrano A."/>
            <person name="Linde D."/>
            <person name="Babiker R."/>
            <person name="Drula E."/>
            <person name="Ayuso-Fernandez I."/>
            <person name="Pacheco R."/>
            <person name="Padilla G."/>
            <person name="Ferreira P."/>
            <person name="Barriuso J."/>
            <person name="Kellner H."/>
            <person name="Castanera R."/>
            <person name="Alfaro M."/>
            <person name="Ramirez L."/>
            <person name="Pisabarro A.G."/>
            <person name="Kuo A."/>
            <person name="Tritt A."/>
            <person name="Lipzen A."/>
            <person name="He G."/>
            <person name="Yan M."/>
            <person name="Ng V."/>
            <person name="Cullen D."/>
            <person name="Martin F."/>
            <person name="Rosso M.-N."/>
            <person name="Henrissat B."/>
            <person name="Hibbett D."/>
            <person name="Martinez A.T."/>
            <person name="Grigoriev I.V."/>
        </authorList>
    </citation>
    <scope>NUCLEOTIDE SEQUENCE</scope>
    <source>
        <strain evidence="4">AH 44721</strain>
    </source>
</reference>
<dbReference type="PANTHER" id="PTHR43540">
    <property type="entry name" value="PEROXYUREIDOACRYLATE/UREIDOACRYLATE AMIDOHYDROLASE-RELATED"/>
    <property type="match status" value="1"/>
</dbReference>
<dbReference type="InterPro" id="IPR036380">
    <property type="entry name" value="Isochorismatase-like_sf"/>
</dbReference>